<dbReference type="RefSeq" id="WP_224033385.1">
    <property type="nucleotide sequence ID" value="NZ_AP024849.1"/>
</dbReference>
<keyword evidence="2" id="KW-1185">Reference proteome</keyword>
<dbReference type="Proteomes" id="UP000824633">
    <property type="component" value="Chromosome"/>
</dbReference>
<accession>A0ABN6IXY4</accession>
<organism evidence="1 2">
    <name type="scientific">Clostridium gelidum</name>
    <dbReference type="NCBI Taxonomy" id="704125"/>
    <lineage>
        <taxon>Bacteria</taxon>
        <taxon>Bacillati</taxon>
        <taxon>Bacillota</taxon>
        <taxon>Clostridia</taxon>
        <taxon>Eubacteriales</taxon>
        <taxon>Clostridiaceae</taxon>
        <taxon>Clostridium</taxon>
    </lineage>
</organism>
<dbReference type="EMBL" id="AP024849">
    <property type="protein sequence ID" value="BCZ46995.1"/>
    <property type="molecule type" value="Genomic_DNA"/>
</dbReference>
<reference evidence="2" key="1">
    <citation type="submission" date="2021-07" db="EMBL/GenBank/DDBJ databases">
        <title>Complete genome sequencing of a Clostridium isolate.</title>
        <authorList>
            <person name="Ueki A."/>
            <person name="Tonouchi A."/>
        </authorList>
    </citation>
    <scope>NUCLEOTIDE SEQUENCE [LARGE SCALE GENOMIC DNA]</scope>
    <source>
        <strain evidence="2">C5S11</strain>
    </source>
</reference>
<sequence>MYLIKIYLSNSVIIDFNCEDYKITISSTTGAVSGYCFQNATKSIGFLNKAEIIAITGEKI</sequence>
<evidence type="ECO:0000313" key="2">
    <source>
        <dbReference type="Proteomes" id="UP000824633"/>
    </source>
</evidence>
<name>A0ABN6IXY4_9CLOT</name>
<gene>
    <name evidence="1" type="ORF">psyc5s11_30620</name>
</gene>
<evidence type="ECO:0000313" key="1">
    <source>
        <dbReference type="EMBL" id="BCZ46995.1"/>
    </source>
</evidence>
<protein>
    <submittedName>
        <fullName evidence="1">Uncharacterized protein</fullName>
    </submittedName>
</protein>
<proteinExistence type="predicted"/>